<reference evidence="1 2" key="1">
    <citation type="submission" date="2018-06" db="EMBL/GenBank/DDBJ databases">
        <title>Novel Chryseobacterium species.</title>
        <authorList>
            <person name="Newman J."/>
            <person name="Hugo C."/>
            <person name="Oosthuizen L."/>
            <person name="Charimba G."/>
        </authorList>
    </citation>
    <scope>NUCLEOTIDE SEQUENCE [LARGE SCALE GENOMIC DNA]</scope>
    <source>
        <strain evidence="1 2">7_F195</strain>
    </source>
</reference>
<keyword evidence="2" id="KW-1185">Reference proteome</keyword>
<protein>
    <submittedName>
        <fullName evidence="1">Uncharacterized protein</fullName>
    </submittedName>
</protein>
<proteinExistence type="predicted"/>
<dbReference type="EMBL" id="QNVV01000022">
    <property type="protein sequence ID" value="REC43770.1"/>
    <property type="molecule type" value="Genomic_DNA"/>
</dbReference>
<accession>A0A3D9AR06</accession>
<dbReference type="Proteomes" id="UP000256257">
    <property type="component" value="Unassembled WGS sequence"/>
</dbReference>
<gene>
    <name evidence="1" type="ORF">DRF67_18700</name>
</gene>
<sequence>MPDLLDLLFRLVLLLLFLGFFVEISFVDGFTVEAEKLLGNNNPSPKRLVRSSFFIVIVFYYL</sequence>
<evidence type="ECO:0000313" key="1">
    <source>
        <dbReference type="EMBL" id="REC43770.1"/>
    </source>
</evidence>
<comment type="caution">
    <text evidence="1">The sequence shown here is derived from an EMBL/GenBank/DDBJ whole genome shotgun (WGS) entry which is preliminary data.</text>
</comment>
<name>A0A3D9AR06_9FLAO</name>
<organism evidence="1 2">
    <name type="scientific">Chryseobacterium pennipullorum</name>
    <dbReference type="NCBI Taxonomy" id="2258963"/>
    <lineage>
        <taxon>Bacteria</taxon>
        <taxon>Pseudomonadati</taxon>
        <taxon>Bacteroidota</taxon>
        <taxon>Flavobacteriia</taxon>
        <taxon>Flavobacteriales</taxon>
        <taxon>Weeksellaceae</taxon>
        <taxon>Chryseobacterium group</taxon>
        <taxon>Chryseobacterium</taxon>
    </lineage>
</organism>
<evidence type="ECO:0000313" key="2">
    <source>
        <dbReference type="Proteomes" id="UP000256257"/>
    </source>
</evidence>
<dbReference type="AlphaFoldDB" id="A0A3D9AR06"/>